<proteinExistence type="inferred from homology"/>
<dbReference type="EMBL" id="CP094533">
    <property type="protein sequence ID" value="UOE28060.1"/>
    <property type="molecule type" value="Genomic_DNA"/>
</dbReference>
<keyword evidence="4" id="KW-1185">Reference proteome</keyword>
<dbReference type="Proteomes" id="UP000831304">
    <property type="component" value="Chromosome"/>
</dbReference>
<evidence type="ECO:0000313" key="4">
    <source>
        <dbReference type="Proteomes" id="UP000831304"/>
    </source>
</evidence>
<dbReference type="CDD" id="cd11332">
    <property type="entry name" value="AmyAc_OligoGlu_TS"/>
    <property type="match status" value="1"/>
</dbReference>
<dbReference type="PANTHER" id="PTHR10357">
    <property type="entry name" value="ALPHA-AMYLASE FAMILY MEMBER"/>
    <property type="match status" value="1"/>
</dbReference>
<gene>
    <name evidence="3" type="ORF">MTP13_02580</name>
</gene>
<dbReference type="InterPro" id="IPR017853">
    <property type="entry name" value="GH"/>
</dbReference>
<dbReference type="Gene3D" id="3.20.20.80">
    <property type="entry name" value="Glycosidases"/>
    <property type="match status" value="1"/>
</dbReference>
<comment type="similarity">
    <text evidence="1">Belongs to the glycosyl hydrolase 13 family.</text>
</comment>
<dbReference type="RefSeq" id="WP_243570910.1">
    <property type="nucleotide sequence ID" value="NZ_BAAARD010000004.1"/>
</dbReference>
<dbReference type="GO" id="GO:0016787">
    <property type="term" value="F:hydrolase activity"/>
    <property type="evidence" value="ECO:0007669"/>
    <property type="project" value="UniProtKB-KW"/>
</dbReference>
<evidence type="ECO:0000256" key="1">
    <source>
        <dbReference type="ARBA" id="ARBA00008061"/>
    </source>
</evidence>
<dbReference type="InterPro" id="IPR006047">
    <property type="entry name" value="GH13_cat_dom"/>
</dbReference>
<reference evidence="3 4" key="1">
    <citation type="submission" date="2022-03" db="EMBL/GenBank/DDBJ databases">
        <title>Agromyces sp. isolated from the gut of P. brevitarsis seulensis larvae.</title>
        <authorList>
            <person name="Won M."/>
            <person name="Kwon S.-W."/>
        </authorList>
    </citation>
    <scope>NUCLEOTIDE SEQUENCE [LARGE SCALE GENOMIC DNA]</scope>
    <source>
        <strain evidence="3 4">KACC 16215</strain>
    </source>
</reference>
<name>A0ABY4AXZ5_9MICO</name>
<feature type="domain" description="Glycosyl hydrolase family 13 catalytic" evidence="2">
    <location>
        <begin position="27"/>
        <end position="425"/>
    </location>
</feature>
<dbReference type="Gene3D" id="3.90.400.10">
    <property type="entry name" value="Oligo-1,6-glucosidase, Domain 2"/>
    <property type="match status" value="1"/>
</dbReference>
<protein>
    <submittedName>
        <fullName evidence="3">Glycoside hydrolase family 13 protein</fullName>
    </submittedName>
</protein>
<organism evidence="3 4">
    <name type="scientific">Agromyces soli</name>
    <dbReference type="NCBI Taxonomy" id="659012"/>
    <lineage>
        <taxon>Bacteria</taxon>
        <taxon>Bacillati</taxon>
        <taxon>Actinomycetota</taxon>
        <taxon>Actinomycetes</taxon>
        <taxon>Micrococcales</taxon>
        <taxon>Microbacteriaceae</taxon>
        <taxon>Agromyces</taxon>
    </lineage>
</organism>
<dbReference type="InterPro" id="IPR045857">
    <property type="entry name" value="O16G_dom_2"/>
</dbReference>
<dbReference type="PANTHER" id="PTHR10357:SF179">
    <property type="entry name" value="NEUTRAL AND BASIC AMINO ACID TRANSPORT PROTEIN RBAT"/>
    <property type="match status" value="1"/>
</dbReference>
<evidence type="ECO:0000259" key="2">
    <source>
        <dbReference type="SMART" id="SM00642"/>
    </source>
</evidence>
<dbReference type="SUPFAM" id="SSF51445">
    <property type="entry name" value="(Trans)glycosidases"/>
    <property type="match status" value="1"/>
</dbReference>
<keyword evidence="3" id="KW-0378">Hydrolase</keyword>
<evidence type="ECO:0000313" key="3">
    <source>
        <dbReference type="EMBL" id="UOE28060.1"/>
    </source>
</evidence>
<dbReference type="Pfam" id="PF00128">
    <property type="entry name" value="Alpha-amylase"/>
    <property type="match status" value="1"/>
</dbReference>
<dbReference type="SMART" id="SM00642">
    <property type="entry name" value="Aamy"/>
    <property type="match status" value="1"/>
</dbReference>
<sequence>MPLTAATTGSAAPAADADWWRSAVIYQVYVRSFADSNGDGVGDLQGVRSRLDYLAELGVDALWFTPWYPSPLADGGYDVADYRDIHPAFGTLADAEQLIEDAAARGIRTIIDIVPNHVSHEHPWFQEAIAAGPGSPERERFWFRPGRGPAGAEKPNDWVSEFTGEPWTRTTNPDGTPGDWYLHLFTPEQPDLNWNHPDVRREHEEILRFWFDRGVAGVRIDSAAQLMKHPELPDYPAEPGPGEHPHIDRDELHELYRSWRRIAESYDDPRVLVGEIWLPDAQRFSAYLRPDEMHTAFNFDFMTRPWDAAELRASIELMLRVHAPVGAPSTWVLSNHDVTRPVTRYGREDSSFAFRKKRFGTPSDRELGTRRARAAALLTAALPGSLYLYQGDELGLPEADLPVAVLQDPMHFRSGGIDPGRDGCRVPLPWRGLAEPFGFSPASATAGPWLPQPADWSGLTVEAQEADPASMLALYRRALGIRRAEPALHRSALEWADAGPEAIAFRRGDGFLSITNLGPAPIELPPHESILLASAPLDGGRLAADATAWLRTAPPAGATAP</sequence>
<accession>A0ABY4AXZ5</accession>